<proteinExistence type="predicted"/>
<accession>A0ACC0VCF8</accession>
<evidence type="ECO:0000313" key="2">
    <source>
        <dbReference type="Proteomes" id="UP001163324"/>
    </source>
</evidence>
<name>A0ACC0VCF8_9HYPO</name>
<keyword evidence="2" id="KW-1185">Reference proteome</keyword>
<dbReference type="EMBL" id="CM047941">
    <property type="protein sequence ID" value="KAI9903395.1"/>
    <property type="molecule type" value="Genomic_DNA"/>
</dbReference>
<evidence type="ECO:0000313" key="1">
    <source>
        <dbReference type="EMBL" id="KAI9903395.1"/>
    </source>
</evidence>
<organism evidence="1 2">
    <name type="scientific">Trichothecium roseum</name>
    <dbReference type="NCBI Taxonomy" id="47278"/>
    <lineage>
        <taxon>Eukaryota</taxon>
        <taxon>Fungi</taxon>
        <taxon>Dikarya</taxon>
        <taxon>Ascomycota</taxon>
        <taxon>Pezizomycotina</taxon>
        <taxon>Sordariomycetes</taxon>
        <taxon>Hypocreomycetidae</taxon>
        <taxon>Hypocreales</taxon>
        <taxon>Hypocreales incertae sedis</taxon>
        <taxon>Trichothecium</taxon>
    </lineage>
</organism>
<protein>
    <submittedName>
        <fullName evidence="1">Uncharacterized protein</fullName>
    </submittedName>
</protein>
<dbReference type="Proteomes" id="UP001163324">
    <property type="component" value="Chromosome 2"/>
</dbReference>
<reference evidence="1" key="1">
    <citation type="submission" date="2022-10" db="EMBL/GenBank/DDBJ databases">
        <title>Complete Genome of Trichothecium roseum strain YXFP-22015, a Plant Pathogen Isolated from Citrus.</title>
        <authorList>
            <person name="Wang Y."/>
            <person name="Zhu L."/>
        </authorList>
    </citation>
    <scope>NUCLEOTIDE SEQUENCE</scope>
    <source>
        <strain evidence="1">YXFP-22015</strain>
    </source>
</reference>
<gene>
    <name evidence="1" type="ORF">N3K66_002747</name>
</gene>
<comment type="caution">
    <text evidence="1">The sequence shown here is derived from an EMBL/GenBank/DDBJ whole genome shotgun (WGS) entry which is preliminary data.</text>
</comment>
<sequence length="282" mass="30648">MTLQEIYVVRHGFRSAWSVDPATGVYTASIPSPTGIPADPALTAHGVRQAEELGKHLMSIEPPLDAVYSSPYYRCLQTITPYVNLRRQHQQQQHQQAPTGAADIRPERGISEWFGAAPFEHPEPAQAEILKSMFPAYDKDYVSAQTPSRKGETLAQLYDRVAAGVRGIIEKSDAEGHRSVVLCTHAAVVIVLGRVLTGEVPASPDVDDFQAYTCGLSLYQRQQGSQQPTVKENEKGVGGWTCVLNSDCSFLSNGAERGWKFAGDESFPGTGSMTQGGSEPKL</sequence>